<gene>
    <name evidence="1" type="ORF">LEP1GSC151_1254</name>
</gene>
<accession>M3H345</accession>
<reference evidence="1 2" key="1">
    <citation type="submission" date="2013-02" db="EMBL/GenBank/DDBJ databases">
        <authorList>
            <person name="Harkins D.M."/>
            <person name="Durkin A.S."/>
            <person name="Brinkac L.M."/>
            <person name="Haft D.H."/>
            <person name="Selengut J.D."/>
            <person name="Sanka R."/>
            <person name="DePew J."/>
            <person name="Purushe J."/>
            <person name="Tulsiani S.M."/>
            <person name="Graham G.C."/>
            <person name="Burns M.-A."/>
            <person name="Dohnt M.F."/>
            <person name="Smythe L.D."/>
            <person name="McKay D.B."/>
            <person name="Craig S.B."/>
            <person name="Vinetz J.M."/>
            <person name="Sutton G.G."/>
            <person name="Nierman W.C."/>
            <person name="Fouts D.E."/>
        </authorList>
    </citation>
    <scope>NUCLEOTIDE SEQUENCE [LARGE SCALE GENOMIC DNA]</scope>
    <source>
        <strain evidence="1 2">LT2186</strain>
    </source>
</reference>
<dbReference type="AlphaFoldDB" id="M3H345"/>
<dbReference type="BioCyc" id="LINT1001599:G11K9-766-MONOMER"/>
<evidence type="ECO:0000313" key="1">
    <source>
        <dbReference type="EMBL" id="EMG13418.1"/>
    </source>
</evidence>
<organism evidence="1 2">
    <name type="scientific">Leptospira interrogans serovar Grippotyphosa str. LT2186</name>
    <dbReference type="NCBI Taxonomy" id="1001599"/>
    <lineage>
        <taxon>Bacteria</taxon>
        <taxon>Pseudomonadati</taxon>
        <taxon>Spirochaetota</taxon>
        <taxon>Spirochaetia</taxon>
        <taxon>Leptospirales</taxon>
        <taxon>Leptospiraceae</taxon>
        <taxon>Leptospira</taxon>
    </lineage>
</organism>
<dbReference type="InterPro" id="IPR036597">
    <property type="entry name" value="Fido-like_dom_sf"/>
</dbReference>
<dbReference type="Proteomes" id="UP000011776">
    <property type="component" value="Unassembled WGS sequence"/>
</dbReference>
<comment type="caution">
    <text evidence="1">The sequence shown here is derived from an EMBL/GenBank/DDBJ whole genome shotgun (WGS) entry which is preliminary data.</text>
</comment>
<proteinExistence type="predicted"/>
<protein>
    <submittedName>
        <fullName evidence="1">Uncharacterized protein</fullName>
    </submittedName>
</protein>
<dbReference type="EMBL" id="AFME02000017">
    <property type="protein sequence ID" value="EMG13418.1"/>
    <property type="molecule type" value="Genomic_DNA"/>
</dbReference>
<name>M3H345_LEPIR</name>
<evidence type="ECO:0000313" key="2">
    <source>
        <dbReference type="Proteomes" id="UP000011776"/>
    </source>
</evidence>
<dbReference type="Gene3D" id="1.10.3290.10">
    <property type="entry name" value="Fido-like domain"/>
    <property type="match status" value="1"/>
</dbReference>
<sequence>MATTAIEGNVLSEEEITLIYKGKSLPISKQYMEIEVKNVWNALNLLRNRIVEDCKTSYLIKI</sequence>